<reference evidence="1 2" key="1">
    <citation type="journal article" date="2024" name="G3 (Bethesda)">
        <title>Genome assembly of Hibiscus sabdariffa L. provides insights into metabolisms of medicinal natural products.</title>
        <authorList>
            <person name="Kim T."/>
        </authorList>
    </citation>
    <scope>NUCLEOTIDE SEQUENCE [LARGE SCALE GENOMIC DNA]</scope>
    <source>
        <strain evidence="1">TK-2024</strain>
        <tissue evidence="1">Old leaves</tissue>
    </source>
</reference>
<proteinExistence type="predicted"/>
<protein>
    <submittedName>
        <fullName evidence="1">Uncharacterized protein</fullName>
    </submittedName>
</protein>
<evidence type="ECO:0000313" key="1">
    <source>
        <dbReference type="EMBL" id="KAK8482763.1"/>
    </source>
</evidence>
<dbReference type="EMBL" id="JBBPBN010000740">
    <property type="protein sequence ID" value="KAK8482763.1"/>
    <property type="molecule type" value="Genomic_DNA"/>
</dbReference>
<comment type="caution">
    <text evidence="1">The sequence shown here is derived from an EMBL/GenBank/DDBJ whole genome shotgun (WGS) entry which is preliminary data.</text>
</comment>
<accession>A0ABR1ZPY0</accession>
<evidence type="ECO:0000313" key="2">
    <source>
        <dbReference type="Proteomes" id="UP001396334"/>
    </source>
</evidence>
<gene>
    <name evidence="1" type="ORF">V6N11_055099</name>
</gene>
<organism evidence="1 2">
    <name type="scientific">Hibiscus sabdariffa</name>
    <name type="common">roselle</name>
    <dbReference type="NCBI Taxonomy" id="183260"/>
    <lineage>
        <taxon>Eukaryota</taxon>
        <taxon>Viridiplantae</taxon>
        <taxon>Streptophyta</taxon>
        <taxon>Embryophyta</taxon>
        <taxon>Tracheophyta</taxon>
        <taxon>Spermatophyta</taxon>
        <taxon>Magnoliopsida</taxon>
        <taxon>eudicotyledons</taxon>
        <taxon>Gunneridae</taxon>
        <taxon>Pentapetalae</taxon>
        <taxon>rosids</taxon>
        <taxon>malvids</taxon>
        <taxon>Malvales</taxon>
        <taxon>Malvaceae</taxon>
        <taxon>Malvoideae</taxon>
        <taxon>Hibiscus</taxon>
    </lineage>
</organism>
<name>A0ABR1ZPY0_9ROSI</name>
<keyword evidence="2" id="KW-1185">Reference proteome</keyword>
<sequence>MTMTHLDLTHAVPVISQFMTAPRSVHLAAVFRIIRYVRGTLSRAFFFPSKRAFVNNRRLGASSSKAVEQREYSSSLVRRGGLKAAPLKTSMTPASICFALSEARHLIPQKEDLKRAKAFKGRANTETSLSGSSRSSFLALEVPGSIFLVRLDVISTSPCGVKWDVQGDADDGNGAREDIGERDGIAFYGEGDVL</sequence>
<dbReference type="Proteomes" id="UP001396334">
    <property type="component" value="Unassembled WGS sequence"/>
</dbReference>